<dbReference type="Proteomes" id="UP000054632">
    <property type="component" value="Unassembled WGS sequence"/>
</dbReference>
<organism evidence="1 4">
    <name type="scientific">Trichinella pseudospiralis</name>
    <name type="common">Parasitic roundworm</name>
    <dbReference type="NCBI Taxonomy" id="6337"/>
    <lineage>
        <taxon>Eukaryota</taxon>
        <taxon>Metazoa</taxon>
        <taxon>Ecdysozoa</taxon>
        <taxon>Nematoda</taxon>
        <taxon>Enoplea</taxon>
        <taxon>Dorylaimia</taxon>
        <taxon>Trichinellida</taxon>
        <taxon>Trichinellidae</taxon>
        <taxon>Trichinella</taxon>
    </lineage>
</organism>
<dbReference type="AlphaFoldDB" id="A0A0V1DWK7"/>
<gene>
    <name evidence="1" type="ORF">T4A_13129</name>
    <name evidence="2" type="ORF">T4B_5570</name>
    <name evidence="3" type="ORF">T4C_8392</name>
</gene>
<accession>A0A0V1DWK7</accession>
<name>A0A0V1DWK7_TRIPS</name>
<evidence type="ECO:0000313" key="3">
    <source>
        <dbReference type="EMBL" id="KRZ35181.1"/>
    </source>
</evidence>
<comment type="caution">
    <text evidence="1">The sequence shown here is derived from an EMBL/GenBank/DDBJ whole genome shotgun (WGS) entry which is preliminary data.</text>
</comment>
<keyword evidence="5" id="KW-1185">Reference proteome</keyword>
<evidence type="ECO:0000313" key="5">
    <source>
        <dbReference type="Proteomes" id="UP000054805"/>
    </source>
</evidence>
<evidence type="ECO:0000313" key="1">
    <source>
        <dbReference type="EMBL" id="KRY65914.1"/>
    </source>
</evidence>
<dbReference type="Proteomes" id="UP000054805">
    <property type="component" value="Unassembled WGS sequence"/>
</dbReference>
<evidence type="ECO:0000313" key="2">
    <source>
        <dbReference type="EMBL" id="KRZ18226.1"/>
    </source>
</evidence>
<protein>
    <submittedName>
        <fullName evidence="1">Uncharacterized protein</fullName>
    </submittedName>
</protein>
<dbReference type="EMBL" id="JYDV01000095">
    <property type="protein sequence ID" value="KRZ35181.1"/>
    <property type="molecule type" value="Genomic_DNA"/>
</dbReference>
<proteinExistence type="predicted"/>
<reference evidence="4 5" key="1">
    <citation type="submission" date="2015-01" db="EMBL/GenBank/DDBJ databases">
        <title>Evolution of Trichinella species and genotypes.</title>
        <authorList>
            <person name="Korhonen P.K."/>
            <person name="Edoardo P."/>
            <person name="Giuseppe L.R."/>
            <person name="Gasser R.B."/>
        </authorList>
    </citation>
    <scope>NUCLEOTIDE SEQUENCE [LARGE SCALE GENOMIC DNA]</scope>
    <source>
        <strain evidence="1">ISS13</strain>
        <strain evidence="3">ISS176</strain>
        <strain evidence="2">ISS588</strain>
    </source>
</reference>
<evidence type="ECO:0000313" key="4">
    <source>
        <dbReference type="Proteomes" id="UP000054632"/>
    </source>
</evidence>
<dbReference type="EMBL" id="JYDR01000189">
    <property type="protein sequence ID" value="KRY65914.1"/>
    <property type="molecule type" value="Genomic_DNA"/>
</dbReference>
<dbReference type="Proteomes" id="UP000054826">
    <property type="component" value="Unassembled WGS sequence"/>
</dbReference>
<sequence length="73" mass="8609">MIQLSAITTNNGLFKFDVKQSFRHSRNMEAATNNAQLRDYENETMLLDQLAHSITKYQPFYNYLSLFQLIDMN</sequence>
<dbReference type="EMBL" id="JYDS01000287">
    <property type="protein sequence ID" value="KRZ18226.1"/>
    <property type="molecule type" value="Genomic_DNA"/>
</dbReference>